<proteinExistence type="predicted"/>
<evidence type="ECO:0000256" key="1">
    <source>
        <dbReference type="SAM" id="MobiDB-lite"/>
    </source>
</evidence>
<feature type="region of interest" description="Disordered" evidence="1">
    <location>
        <begin position="26"/>
        <end position="81"/>
    </location>
</feature>
<organism evidence="2 3">
    <name type="scientific">Zasmidium cellare</name>
    <name type="common">Wine cellar mold</name>
    <name type="synonym">Racodium cellare</name>
    <dbReference type="NCBI Taxonomy" id="395010"/>
    <lineage>
        <taxon>Eukaryota</taxon>
        <taxon>Fungi</taxon>
        <taxon>Dikarya</taxon>
        <taxon>Ascomycota</taxon>
        <taxon>Pezizomycotina</taxon>
        <taxon>Dothideomycetes</taxon>
        <taxon>Dothideomycetidae</taxon>
        <taxon>Mycosphaerellales</taxon>
        <taxon>Mycosphaerellaceae</taxon>
        <taxon>Zasmidium</taxon>
    </lineage>
</organism>
<evidence type="ECO:0000313" key="2">
    <source>
        <dbReference type="EMBL" id="KAK4507715.1"/>
    </source>
</evidence>
<name>A0ABR0F2T3_ZASCE</name>
<accession>A0ABR0F2T3</accession>
<dbReference type="EMBL" id="JAXOVC010000001">
    <property type="protein sequence ID" value="KAK4507715.1"/>
    <property type="molecule type" value="Genomic_DNA"/>
</dbReference>
<gene>
    <name evidence="2" type="ORF">PRZ48_001450</name>
</gene>
<dbReference type="Proteomes" id="UP001305779">
    <property type="component" value="Unassembled WGS sequence"/>
</dbReference>
<reference evidence="2 3" key="1">
    <citation type="journal article" date="2023" name="G3 (Bethesda)">
        <title>A chromosome-level genome assembly of Zasmidium syzygii isolated from banana leaves.</title>
        <authorList>
            <person name="van Westerhoven A.C."/>
            <person name="Mehrabi R."/>
            <person name="Talebi R."/>
            <person name="Steentjes M.B.F."/>
            <person name="Corcolon B."/>
            <person name="Chong P.A."/>
            <person name="Kema G.H.J."/>
            <person name="Seidl M.F."/>
        </authorList>
    </citation>
    <scope>NUCLEOTIDE SEQUENCE [LARGE SCALE GENOMIC DNA]</scope>
    <source>
        <strain evidence="2 3">P124</strain>
    </source>
</reference>
<keyword evidence="3" id="KW-1185">Reference proteome</keyword>
<feature type="compositionally biased region" description="Basic and acidic residues" evidence="1">
    <location>
        <begin position="41"/>
        <end position="50"/>
    </location>
</feature>
<comment type="caution">
    <text evidence="2">The sequence shown here is derived from an EMBL/GenBank/DDBJ whole genome shotgun (WGS) entry which is preliminary data.</text>
</comment>
<sequence length="257" mass="29602">MASLRLSLPRAGFALHSKQLQRLRFTPSIRHASTTPPPKPRVLEKPDKFRPPSHPSRIRSKPKYNYGPELTQEQRTKKQYPHMMPPEGTFLHWFLTNRSIHVWISMSVLFSLIVGIWLSDFLNNTPYLDLLPPNSLFLSHPLQFLGRWIEVYNMHVQYVSKQTAEMRKQKVDDVKKRSEYRKAHGIEESEGILGGWTAKSESYATNPAVREGEVDFSQQSPQVQGNAEAVAVTGQGETYVDFEGKTQPVKKKWFGIW</sequence>
<protein>
    <submittedName>
        <fullName evidence="2">Uncharacterized protein</fullName>
    </submittedName>
</protein>
<evidence type="ECO:0000313" key="3">
    <source>
        <dbReference type="Proteomes" id="UP001305779"/>
    </source>
</evidence>